<keyword evidence="1" id="KW-0732">Signal</keyword>
<accession>H5SVB3</accession>
<dbReference type="EMBL" id="AP011803">
    <property type="protein sequence ID" value="BAL59542.1"/>
    <property type="molecule type" value="Genomic_DNA"/>
</dbReference>
<dbReference type="AlphaFoldDB" id="H5SVB3"/>
<evidence type="ECO:0000313" key="2">
    <source>
        <dbReference type="EMBL" id="BAL59542.1"/>
    </source>
</evidence>
<feature type="signal peptide" evidence="1">
    <location>
        <begin position="1"/>
        <end position="23"/>
    </location>
</feature>
<organism evidence="2">
    <name type="scientific">Acetithermum autotrophicum</name>
    <dbReference type="NCBI Taxonomy" id="1446466"/>
    <lineage>
        <taxon>Bacteria</taxon>
        <taxon>Candidatus Bipolaricaulota</taxon>
        <taxon>Candidatus Acetithermum</taxon>
    </lineage>
</organism>
<name>H5SVB3_ACEAU</name>
<reference evidence="2" key="2">
    <citation type="journal article" date="2012" name="PLoS ONE">
        <title>A Deeply Branching Thermophilic Bacterium with an Ancient Acetyl-CoA Pathway Dominates a Subsurface Ecosystem.</title>
        <authorList>
            <person name="Takami H."/>
            <person name="Noguchi H."/>
            <person name="Takaki Y."/>
            <person name="Uchiyama I."/>
            <person name="Toyoda A."/>
            <person name="Nishi S."/>
            <person name="Chee G.-J."/>
            <person name="Arai W."/>
            <person name="Nunoura T."/>
            <person name="Itoh T."/>
            <person name="Hattori M."/>
            <person name="Takai K."/>
        </authorList>
    </citation>
    <scope>NUCLEOTIDE SEQUENCE</scope>
</reference>
<protein>
    <submittedName>
        <fullName evidence="2">Uncharacterized protein</fullName>
    </submittedName>
</protein>
<sequence length="307" mass="31755">MKLVRALGTLVLAITLGSLLVQAVSQGPNYASTSSATGWTNPSNAVGTSDNVCAERTGSAGGSLDLTGFGFTIPDAAVIQGITVEVDMAATSSNEGVRVRLLKGSSPTTNFQDINGVAGQTDCSTSAFRTVGSPTDLWGETWTAADINNVNFGVRLSKLGSSNTAYVDAVRITVEYQDVMTVTVLSGGALTANVNSASTVESGKIEFLSQTTLQVVSTKNWRVRATASVTSYPPGADDPTANAVEIKNNLGVFTPAGGSGVIVQTGTPTPAAGITFTVDLRVMLDDFGDGKIGTYQFTVNYTIEEDI</sequence>
<gene>
    <name evidence="2" type="ORF">HGMM_OP4C178</name>
</gene>
<feature type="chain" id="PRO_5003598360" evidence="1">
    <location>
        <begin position="24"/>
        <end position="307"/>
    </location>
</feature>
<proteinExistence type="predicted"/>
<evidence type="ECO:0000256" key="1">
    <source>
        <dbReference type="SAM" id="SignalP"/>
    </source>
</evidence>
<reference evidence="2" key="1">
    <citation type="journal article" date="2005" name="Environ. Microbiol.">
        <title>Genetic and functional properties of uncultivated thermophilic crenarchaeotes from a subsurface gold mine as revealed by analysis of genome fragments.</title>
        <authorList>
            <person name="Nunoura T."/>
            <person name="Hirayama H."/>
            <person name="Takami H."/>
            <person name="Oida H."/>
            <person name="Nishi S."/>
            <person name="Shimamura S."/>
            <person name="Suzuki Y."/>
            <person name="Inagaki F."/>
            <person name="Takai K."/>
            <person name="Nealson K.H."/>
            <person name="Horikoshi K."/>
        </authorList>
    </citation>
    <scope>NUCLEOTIDE SEQUENCE</scope>
</reference>